<evidence type="ECO:0000256" key="5">
    <source>
        <dbReference type="SAM" id="Phobius"/>
    </source>
</evidence>
<dbReference type="CDD" id="cd13956">
    <property type="entry name" value="PT_UbiA"/>
    <property type="match status" value="1"/>
</dbReference>
<proteinExistence type="predicted"/>
<reference evidence="7" key="1">
    <citation type="journal article" date="2019" name="Int. J. Syst. Evol. Microbiol.">
        <title>The Global Catalogue of Microorganisms (GCM) 10K type strain sequencing project: providing services to taxonomists for standard genome sequencing and annotation.</title>
        <authorList>
            <consortium name="The Broad Institute Genomics Platform"/>
            <consortium name="The Broad Institute Genome Sequencing Center for Infectious Disease"/>
            <person name="Wu L."/>
            <person name="Ma J."/>
        </authorList>
    </citation>
    <scope>NUCLEOTIDE SEQUENCE [LARGE SCALE GENOMIC DNA]</scope>
    <source>
        <strain evidence="7">JCM 4316</strain>
    </source>
</reference>
<protein>
    <recommendedName>
        <fullName evidence="8">Ubiquinone biosynthesis protein UbiA</fullName>
    </recommendedName>
</protein>
<dbReference type="InterPro" id="IPR000537">
    <property type="entry name" value="UbiA_prenyltransferase"/>
</dbReference>
<evidence type="ECO:0000256" key="2">
    <source>
        <dbReference type="ARBA" id="ARBA00022692"/>
    </source>
</evidence>
<keyword evidence="7" id="KW-1185">Reference proteome</keyword>
<dbReference type="Pfam" id="PF01040">
    <property type="entry name" value="UbiA"/>
    <property type="match status" value="1"/>
</dbReference>
<dbReference type="InterPro" id="IPR044878">
    <property type="entry name" value="UbiA_sf"/>
</dbReference>
<dbReference type="InterPro" id="IPR050475">
    <property type="entry name" value="Prenyltransferase_related"/>
</dbReference>
<evidence type="ECO:0000313" key="7">
    <source>
        <dbReference type="Proteomes" id="UP001500253"/>
    </source>
</evidence>
<gene>
    <name evidence="6" type="ORF">GCM10010246_59620</name>
</gene>
<keyword evidence="3 5" id="KW-1133">Transmembrane helix</keyword>
<feature type="transmembrane region" description="Helical" evidence="5">
    <location>
        <begin position="99"/>
        <end position="119"/>
    </location>
</feature>
<accession>A0ABP5TTD2</accession>
<comment type="subcellular location">
    <subcellularLocation>
        <location evidence="1">Membrane</location>
        <topology evidence="1">Multi-pass membrane protein</topology>
    </subcellularLocation>
</comment>
<feature type="transmembrane region" description="Helical" evidence="5">
    <location>
        <begin position="125"/>
        <end position="142"/>
    </location>
</feature>
<dbReference type="PANTHER" id="PTHR42723">
    <property type="entry name" value="CHLOROPHYLL SYNTHASE"/>
    <property type="match status" value="1"/>
</dbReference>
<evidence type="ECO:0000313" key="6">
    <source>
        <dbReference type="EMBL" id="GAA2361082.1"/>
    </source>
</evidence>
<dbReference type="PANTHER" id="PTHR42723:SF1">
    <property type="entry name" value="CHLOROPHYLL SYNTHASE, CHLOROPLASTIC"/>
    <property type="match status" value="1"/>
</dbReference>
<keyword evidence="4 5" id="KW-0472">Membrane</keyword>
<name>A0ABP5TTD2_9ACTN</name>
<evidence type="ECO:0000256" key="4">
    <source>
        <dbReference type="ARBA" id="ARBA00023136"/>
    </source>
</evidence>
<feature type="transmembrane region" description="Helical" evidence="5">
    <location>
        <begin position="296"/>
        <end position="325"/>
    </location>
</feature>
<feature type="transmembrane region" description="Helical" evidence="5">
    <location>
        <begin position="252"/>
        <end position="273"/>
    </location>
</feature>
<evidence type="ECO:0000256" key="1">
    <source>
        <dbReference type="ARBA" id="ARBA00004141"/>
    </source>
</evidence>
<dbReference type="EMBL" id="BAAASD010000032">
    <property type="protein sequence ID" value="GAA2361082.1"/>
    <property type="molecule type" value="Genomic_DNA"/>
</dbReference>
<keyword evidence="2 5" id="KW-0812">Transmembrane</keyword>
<evidence type="ECO:0000256" key="3">
    <source>
        <dbReference type="ARBA" id="ARBA00022989"/>
    </source>
</evidence>
<evidence type="ECO:0008006" key="8">
    <source>
        <dbReference type="Google" id="ProtNLM"/>
    </source>
</evidence>
<dbReference type="Gene3D" id="1.10.357.140">
    <property type="entry name" value="UbiA prenyltransferase"/>
    <property type="match status" value="1"/>
</dbReference>
<comment type="caution">
    <text evidence="6">The sequence shown here is derived from an EMBL/GenBank/DDBJ whole genome shotgun (WGS) entry which is preliminary data.</text>
</comment>
<organism evidence="6 7">
    <name type="scientific">Streptomyces cuspidosporus</name>
    <dbReference type="NCBI Taxonomy" id="66882"/>
    <lineage>
        <taxon>Bacteria</taxon>
        <taxon>Bacillati</taxon>
        <taxon>Actinomycetota</taxon>
        <taxon>Actinomycetes</taxon>
        <taxon>Kitasatosporales</taxon>
        <taxon>Streptomycetaceae</taxon>
        <taxon>Streptomyces</taxon>
    </lineage>
</organism>
<dbReference type="RefSeq" id="WP_346177454.1">
    <property type="nucleotide sequence ID" value="NZ_BAAASD010000032.1"/>
</dbReference>
<feature type="transmembrane region" description="Helical" evidence="5">
    <location>
        <begin position="219"/>
        <end position="240"/>
    </location>
</feature>
<dbReference type="Proteomes" id="UP001500253">
    <property type="component" value="Unassembled WGS sequence"/>
</dbReference>
<sequence length="351" mass="36102">MAAPRSTRRTHLRTRTSLPTRLLAHLQTWRPYTLWYPGLVGLAGAALAGGDPPARWLAVAWAAPTLGWIAGHYLGDWFDRRLDAISKPQRPIPSGRLNPRAAVAAGLVCAAAMTGLALWANWRSVAVAAAAAAGIVAYSRVLKGRGLSGNVMRGALTALALLFGAMAVQAWPPWHALPFALAFWSHDTASNLVGTVRDVDGDRDGGYATLSVRRGVRRAAHTAAGLYLAALATAAVALAVTPSSASPPDGPAGAAVLLAAAAGCGGCAFAPLLRSPGRITAPRALRAHQVLVAERLVLAAAVLATGAGAAPALAVLVPCLAVSVVTQARMRAAYEFPPPPHRPAPVPDPGP</sequence>